<evidence type="ECO:0000313" key="4">
    <source>
        <dbReference type="WBParaSite" id="MhA1_Contig692.frz3.gene3"/>
    </source>
</evidence>
<reference evidence="4" key="1">
    <citation type="submission" date="2016-11" db="UniProtKB">
        <authorList>
            <consortium name="WormBaseParasite"/>
        </authorList>
    </citation>
    <scope>IDENTIFICATION</scope>
</reference>
<dbReference type="AlphaFoldDB" id="A0A1I8BWS9"/>
<dbReference type="Proteomes" id="UP000095281">
    <property type="component" value="Unplaced"/>
</dbReference>
<organism evidence="3 4">
    <name type="scientific">Meloidogyne hapla</name>
    <name type="common">Root-knot nematode worm</name>
    <dbReference type="NCBI Taxonomy" id="6305"/>
    <lineage>
        <taxon>Eukaryota</taxon>
        <taxon>Metazoa</taxon>
        <taxon>Ecdysozoa</taxon>
        <taxon>Nematoda</taxon>
        <taxon>Chromadorea</taxon>
        <taxon>Rhabditida</taxon>
        <taxon>Tylenchina</taxon>
        <taxon>Tylenchomorpha</taxon>
        <taxon>Tylenchoidea</taxon>
        <taxon>Meloidogynidae</taxon>
        <taxon>Meloidogyninae</taxon>
        <taxon>Meloidogyne</taxon>
    </lineage>
</organism>
<evidence type="ECO:0000256" key="1">
    <source>
        <dbReference type="SAM" id="MobiDB-lite"/>
    </source>
</evidence>
<keyword evidence="2" id="KW-0812">Transmembrane</keyword>
<feature type="transmembrane region" description="Helical" evidence="2">
    <location>
        <begin position="51"/>
        <end position="73"/>
    </location>
</feature>
<dbReference type="WBParaSite" id="MhA1_Contig692.frz3.gene3">
    <property type="protein sequence ID" value="MhA1_Contig692.frz3.gene3"/>
    <property type="gene ID" value="MhA1_Contig692.frz3.gene3"/>
</dbReference>
<keyword evidence="2" id="KW-1133">Transmembrane helix</keyword>
<evidence type="ECO:0000313" key="3">
    <source>
        <dbReference type="Proteomes" id="UP000095281"/>
    </source>
</evidence>
<evidence type="ECO:0000256" key="2">
    <source>
        <dbReference type="SAM" id="Phobius"/>
    </source>
</evidence>
<proteinExistence type="predicted"/>
<protein>
    <submittedName>
        <fullName evidence="4">Transmembrane protein</fullName>
    </submittedName>
</protein>
<feature type="compositionally biased region" description="Polar residues" evidence="1">
    <location>
        <begin position="1"/>
        <end position="21"/>
    </location>
</feature>
<name>A0A1I8BWS9_MELHA</name>
<keyword evidence="2" id="KW-0472">Membrane</keyword>
<accession>A0A1I8BWS9</accession>
<sequence>MTPYSSGQHLKRNGINTQPIKNPQDKIKNYKPPTKIKIKKDKQQYKLIMEIYLETDIWLVSVACLALGLYLFVNAPRLITEPADVLLNPAVLLASIGLISGFVSLFGMFGSLRDNVFLLKLFYSDVTGETSTFISIQSVLLHSIARYHSNKNYADFIDYLQEQVNLRDY</sequence>
<feature type="region of interest" description="Disordered" evidence="1">
    <location>
        <begin position="1"/>
        <end position="30"/>
    </location>
</feature>
<keyword evidence="3" id="KW-1185">Reference proteome</keyword>
<feature type="transmembrane region" description="Helical" evidence="2">
    <location>
        <begin position="85"/>
        <end position="110"/>
    </location>
</feature>